<dbReference type="InterPro" id="IPR041711">
    <property type="entry name" value="Met-tRNA-FMT_N"/>
</dbReference>
<evidence type="ECO:0000256" key="8">
    <source>
        <dbReference type="ARBA" id="ARBA00023128"/>
    </source>
</evidence>
<evidence type="ECO:0000256" key="9">
    <source>
        <dbReference type="ARBA" id="ARBA00052555"/>
    </source>
</evidence>
<dbReference type="SUPFAM" id="SSF53328">
    <property type="entry name" value="Formyltransferase"/>
    <property type="match status" value="1"/>
</dbReference>
<reference evidence="13" key="1">
    <citation type="submission" date="2018-04" db="EMBL/GenBank/DDBJ databases">
        <title>Transcriptome assembly of Sipha flava.</title>
        <authorList>
            <person name="Scully E.D."/>
            <person name="Geib S.M."/>
            <person name="Palmer N.A."/>
            <person name="Koch K."/>
            <person name="Bradshaw J."/>
            <person name="Heng-Moss T."/>
            <person name="Sarath G."/>
        </authorList>
    </citation>
    <scope>NUCLEOTIDE SEQUENCE</scope>
</reference>
<comment type="function">
    <text evidence="10">Methionyl-tRNA formyltransferase that formylates methionyl-tRNA in mitochondria and is crucial for translation initiation.</text>
</comment>
<accession>A0A2S2R3S4</accession>
<dbReference type="EMBL" id="GGMS01014789">
    <property type="protein sequence ID" value="MBY83992.1"/>
    <property type="molecule type" value="Transcribed_RNA"/>
</dbReference>
<evidence type="ECO:0000313" key="13">
    <source>
        <dbReference type="EMBL" id="MBY83992.1"/>
    </source>
</evidence>
<feature type="domain" description="Formyl transferase N-terminal" evidence="11">
    <location>
        <begin position="105"/>
        <end position="212"/>
    </location>
</feature>
<dbReference type="FunFam" id="3.40.50.12230:FF:000003">
    <property type="entry name" value="methionyl-tRNA formyltransferase, mitochondrial"/>
    <property type="match status" value="1"/>
</dbReference>
<evidence type="ECO:0000256" key="2">
    <source>
        <dbReference type="ARBA" id="ARBA00010699"/>
    </source>
</evidence>
<dbReference type="SUPFAM" id="SSF50486">
    <property type="entry name" value="FMT C-terminal domain-like"/>
    <property type="match status" value="1"/>
</dbReference>
<dbReference type="InterPro" id="IPR011034">
    <property type="entry name" value="Formyl_transferase-like_C_sf"/>
</dbReference>
<dbReference type="PANTHER" id="PTHR11138:SF5">
    <property type="entry name" value="METHIONYL-TRNA FORMYLTRANSFERASE, MITOCHONDRIAL"/>
    <property type="match status" value="1"/>
</dbReference>
<evidence type="ECO:0000256" key="5">
    <source>
        <dbReference type="ARBA" id="ARBA00022679"/>
    </source>
</evidence>
<organism evidence="13">
    <name type="scientific">Sipha flava</name>
    <name type="common">yellow sugarcane aphid</name>
    <dbReference type="NCBI Taxonomy" id="143950"/>
    <lineage>
        <taxon>Eukaryota</taxon>
        <taxon>Metazoa</taxon>
        <taxon>Ecdysozoa</taxon>
        <taxon>Arthropoda</taxon>
        <taxon>Hexapoda</taxon>
        <taxon>Insecta</taxon>
        <taxon>Pterygota</taxon>
        <taxon>Neoptera</taxon>
        <taxon>Paraneoptera</taxon>
        <taxon>Hemiptera</taxon>
        <taxon>Sternorrhyncha</taxon>
        <taxon>Aphidomorpha</taxon>
        <taxon>Aphidoidea</taxon>
        <taxon>Aphididae</taxon>
        <taxon>Sipha</taxon>
    </lineage>
</organism>
<dbReference type="InterPro" id="IPR036477">
    <property type="entry name" value="Formyl_transf_N_sf"/>
</dbReference>
<dbReference type="PANTHER" id="PTHR11138">
    <property type="entry name" value="METHIONYL-TRNA FORMYLTRANSFERASE"/>
    <property type="match status" value="1"/>
</dbReference>
<feature type="domain" description="Formyl transferase C-terminal" evidence="12">
    <location>
        <begin position="237"/>
        <end position="341"/>
    </location>
</feature>
<evidence type="ECO:0000256" key="6">
    <source>
        <dbReference type="ARBA" id="ARBA00022917"/>
    </source>
</evidence>
<evidence type="ECO:0000256" key="3">
    <source>
        <dbReference type="ARBA" id="ARBA00012261"/>
    </source>
</evidence>
<evidence type="ECO:0000256" key="10">
    <source>
        <dbReference type="ARBA" id="ARBA00057846"/>
    </source>
</evidence>
<dbReference type="GO" id="GO:0005739">
    <property type="term" value="C:mitochondrion"/>
    <property type="evidence" value="ECO:0007669"/>
    <property type="project" value="UniProtKB-SubCell"/>
</dbReference>
<dbReference type="OrthoDB" id="10268103at2759"/>
<dbReference type="AlphaFoldDB" id="A0A2S2R3S4"/>
<evidence type="ECO:0000259" key="11">
    <source>
        <dbReference type="Pfam" id="PF00551"/>
    </source>
</evidence>
<reference evidence="15" key="2">
    <citation type="submission" date="2025-04" db="UniProtKB">
        <authorList>
            <consortium name="RefSeq"/>
        </authorList>
    </citation>
    <scope>IDENTIFICATION</scope>
    <source>
        <tissue evidence="15">Whole body</tissue>
    </source>
</reference>
<dbReference type="NCBIfam" id="TIGR00460">
    <property type="entry name" value="fmt"/>
    <property type="match status" value="1"/>
</dbReference>
<keyword evidence="8" id="KW-0496">Mitochondrion</keyword>
<dbReference type="InterPro" id="IPR005794">
    <property type="entry name" value="Fmt"/>
</dbReference>
<dbReference type="InterPro" id="IPR005793">
    <property type="entry name" value="Formyl_trans_C"/>
</dbReference>
<comment type="subcellular location">
    <subcellularLocation>
        <location evidence="1">Mitochondrion</location>
    </subcellularLocation>
</comment>
<keyword evidence="7" id="KW-0809">Transit peptide</keyword>
<dbReference type="Pfam" id="PF02911">
    <property type="entry name" value="Formyl_trans_C"/>
    <property type="match status" value="1"/>
</dbReference>
<evidence type="ECO:0000256" key="7">
    <source>
        <dbReference type="ARBA" id="ARBA00022946"/>
    </source>
</evidence>
<comment type="catalytic activity">
    <reaction evidence="9">
        <text>L-methionyl-tRNA(fMet) + (6R)-10-formyltetrahydrofolate = N-formyl-L-methionyl-tRNA(fMet) + (6S)-5,6,7,8-tetrahydrofolate + H(+)</text>
        <dbReference type="Rhea" id="RHEA:24380"/>
        <dbReference type="Rhea" id="RHEA-COMP:9952"/>
        <dbReference type="Rhea" id="RHEA-COMP:9953"/>
        <dbReference type="ChEBI" id="CHEBI:15378"/>
        <dbReference type="ChEBI" id="CHEBI:57453"/>
        <dbReference type="ChEBI" id="CHEBI:78530"/>
        <dbReference type="ChEBI" id="CHEBI:78844"/>
        <dbReference type="ChEBI" id="CHEBI:195366"/>
        <dbReference type="EC" id="2.1.2.9"/>
    </reaction>
    <physiologicalReaction direction="left-to-right" evidence="9">
        <dbReference type="Rhea" id="RHEA:24381"/>
    </physiologicalReaction>
</comment>
<keyword evidence="6" id="KW-0648">Protein biosynthesis</keyword>
<evidence type="ECO:0000313" key="15">
    <source>
        <dbReference type="RefSeq" id="XP_025411510.1"/>
    </source>
</evidence>
<keyword evidence="14" id="KW-1185">Reference proteome</keyword>
<protein>
    <recommendedName>
        <fullName evidence="4">Methionyl-tRNA formyltransferase, mitochondrial</fullName>
        <ecNumber evidence="3">2.1.2.9</ecNumber>
    </recommendedName>
</protein>
<dbReference type="CDD" id="cd08646">
    <property type="entry name" value="FMT_core_Met-tRNA-FMT_N"/>
    <property type="match status" value="1"/>
</dbReference>
<evidence type="ECO:0000256" key="1">
    <source>
        <dbReference type="ARBA" id="ARBA00004173"/>
    </source>
</evidence>
<comment type="similarity">
    <text evidence="2">Belongs to the Fmt family.</text>
</comment>
<dbReference type="InterPro" id="IPR002376">
    <property type="entry name" value="Formyl_transf_N"/>
</dbReference>
<evidence type="ECO:0000313" key="14">
    <source>
        <dbReference type="Proteomes" id="UP000694846"/>
    </source>
</evidence>
<gene>
    <name evidence="13" type="primary">Mtfmt</name>
    <name evidence="15" type="synonym">LOC112684292</name>
    <name evidence="13" type="ORF">g.95307</name>
</gene>
<proteinExistence type="inferred from homology"/>
<dbReference type="Gene3D" id="3.40.50.12230">
    <property type="match status" value="1"/>
</dbReference>
<dbReference type="Pfam" id="PF00551">
    <property type="entry name" value="Formyl_trans_N"/>
    <property type="match status" value="1"/>
</dbReference>
<dbReference type="Proteomes" id="UP000694846">
    <property type="component" value="Unplaced"/>
</dbReference>
<dbReference type="RefSeq" id="XP_025411510.1">
    <property type="nucleotide sequence ID" value="XM_025555725.1"/>
</dbReference>
<evidence type="ECO:0000259" key="12">
    <source>
        <dbReference type="Pfam" id="PF02911"/>
    </source>
</evidence>
<evidence type="ECO:0000256" key="4">
    <source>
        <dbReference type="ARBA" id="ARBA00014185"/>
    </source>
</evidence>
<dbReference type="GO" id="GO:0004479">
    <property type="term" value="F:methionyl-tRNA formyltransferase activity"/>
    <property type="evidence" value="ECO:0007669"/>
    <property type="project" value="UniProtKB-EC"/>
</dbReference>
<keyword evidence="5 13" id="KW-0808">Transferase</keyword>
<name>A0A2S2R3S4_9HEMI</name>
<sequence>MNYFLKFIGFNFQKSLHVTLKKTSFAHSAVSLKNKCGSKGPPWRIMFFGNDDFSVKSLQMLTSKMRTQTLISKLDVVTTSKGNGMDVKSCAVEEKLDIYDWPVSKTLLDGNYDIGVVVSFGRLIPEEIIKCFPLGMINLHASLLPRWRGAAPIVYSILNGDLTSGVTIMKIQPRRFDIGEIVKQHSCTVGKDETANELKKKLAVMGGHLLVDCFKELTKTLKHAVPQPENGITYAPKVKKNLSLINWDISDSNLIYNKYRALCDLMPLTTNWHRIPVKLLKVCKYQAPNVETELKPGKLVYDKRKHKLFVKCGGKGGYVCIEKLRIPGHKTMSGEDFYNGFVYMKPDHECKFGD</sequence>
<dbReference type="EC" id="2.1.2.9" evidence="3"/>